<reference evidence="2 3" key="1">
    <citation type="submission" date="2019-12" db="EMBL/GenBank/DDBJ databases">
        <authorList>
            <person name="Zhao J."/>
        </authorList>
    </citation>
    <scope>NUCLEOTIDE SEQUENCE [LARGE SCALE GENOMIC DNA]</scope>
    <source>
        <strain evidence="2 3">S-15</strain>
    </source>
</reference>
<feature type="chain" id="PRO_5026982618" description="Carboxypeptidase-like regulatory domain-containing protein" evidence="1">
    <location>
        <begin position="21"/>
        <end position="102"/>
    </location>
</feature>
<name>A0A6N9NHQ8_9FLAO</name>
<evidence type="ECO:0000313" key="2">
    <source>
        <dbReference type="EMBL" id="NBG64740.1"/>
    </source>
</evidence>
<feature type="signal peptide" evidence="1">
    <location>
        <begin position="1"/>
        <end position="20"/>
    </location>
</feature>
<dbReference type="RefSeq" id="WP_160631190.1">
    <property type="nucleotide sequence ID" value="NZ_WWNE01000003.1"/>
</dbReference>
<sequence>MKNIFLTAAIILTTSMTAIAGGKNTSTSTLKGKVMDSNNEVIAGALISIEGMSEKVYTDFDGNFEINNAAGKSVKVSFVSYEDKSIEVSSTENELTIVLDEK</sequence>
<accession>A0A6N9NHQ8</accession>
<proteinExistence type="predicted"/>
<organism evidence="2 3">
    <name type="scientific">Acidiluteibacter ferrifornacis</name>
    <dbReference type="NCBI Taxonomy" id="2692424"/>
    <lineage>
        <taxon>Bacteria</taxon>
        <taxon>Pseudomonadati</taxon>
        <taxon>Bacteroidota</taxon>
        <taxon>Flavobacteriia</taxon>
        <taxon>Flavobacteriales</taxon>
        <taxon>Cryomorphaceae</taxon>
        <taxon>Acidiluteibacter</taxon>
    </lineage>
</organism>
<dbReference type="Gene3D" id="2.60.40.1120">
    <property type="entry name" value="Carboxypeptidase-like, regulatory domain"/>
    <property type="match status" value="1"/>
</dbReference>
<gene>
    <name evidence="2" type="ORF">GQN54_01335</name>
</gene>
<evidence type="ECO:0000256" key="1">
    <source>
        <dbReference type="SAM" id="SignalP"/>
    </source>
</evidence>
<dbReference type="AlphaFoldDB" id="A0A6N9NHQ8"/>
<dbReference type="InterPro" id="IPR008969">
    <property type="entry name" value="CarboxyPept-like_regulatory"/>
</dbReference>
<dbReference type="EMBL" id="WWNE01000003">
    <property type="protein sequence ID" value="NBG64740.1"/>
    <property type="molecule type" value="Genomic_DNA"/>
</dbReference>
<evidence type="ECO:0000313" key="3">
    <source>
        <dbReference type="Proteomes" id="UP000470771"/>
    </source>
</evidence>
<dbReference type="Pfam" id="PF13715">
    <property type="entry name" value="CarbopepD_reg_2"/>
    <property type="match status" value="1"/>
</dbReference>
<dbReference type="SUPFAM" id="SSF49464">
    <property type="entry name" value="Carboxypeptidase regulatory domain-like"/>
    <property type="match status" value="1"/>
</dbReference>
<keyword evidence="3" id="KW-1185">Reference proteome</keyword>
<protein>
    <recommendedName>
        <fullName evidence="4">Carboxypeptidase-like regulatory domain-containing protein</fullName>
    </recommendedName>
</protein>
<comment type="caution">
    <text evidence="2">The sequence shown here is derived from an EMBL/GenBank/DDBJ whole genome shotgun (WGS) entry which is preliminary data.</text>
</comment>
<keyword evidence="1" id="KW-0732">Signal</keyword>
<dbReference type="Proteomes" id="UP000470771">
    <property type="component" value="Unassembled WGS sequence"/>
</dbReference>
<evidence type="ECO:0008006" key="4">
    <source>
        <dbReference type="Google" id="ProtNLM"/>
    </source>
</evidence>